<evidence type="ECO:0000259" key="5">
    <source>
        <dbReference type="PROSITE" id="PS50901"/>
    </source>
</evidence>
<name>A0ABD5EBP8_9ACTN</name>
<reference evidence="7" key="1">
    <citation type="submission" date="2023-07" db="EMBL/GenBank/DDBJ databases">
        <title>30 novel species of actinomycetes from the DSMZ collection.</title>
        <authorList>
            <person name="Nouioui I."/>
        </authorList>
    </citation>
    <scope>NUCLEOTIDE SEQUENCE [LARGE SCALE GENOMIC DNA]</scope>
    <source>
        <strain evidence="7">DSM 41982</strain>
    </source>
</reference>
<evidence type="ECO:0000256" key="2">
    <source>
        <dbReference type="ARBA" id="ARBA00022840"/>
    </source>
</evidence>
<dbReference type="Proteomes" id="UP001183607">
    <property type="component" value="Unassembled WGS sequence"/>
</dbReference>
<organism evidence="6 7">
    <name type="scientific">Streptomyces evansiae</name>
    <dbReference type="NCBI Taxonomy" id="3075535"/>
    <lineage>
        <taxon>Bacteria</taxon>
        <taxon>Bacillati</taxon>
        <taxon>Actinomycetota</taxon>
        <taxon>Actinomycetes</taxon>
        <taxon>Kitasatosporales</taxon>
        <taxon>Streptomycetaceae</taxon>
        <taxon>Streptomyces</taxon>
    </lineage>
</organism>
<dbReference type="EMBL" id="JAVRER010000056">
    <property type="protein sequence ID" value="MDT0418861.1"/>
    <property type="molecule type" value="Genomic_DNA"/>
</dbReference>
<dbReference type="PANTHER" id="PTHR22683">
    <property type="entry name" value="SPORULATION PROTEIN RELATED"/>
    <property type="match status" value="1"/>
</dbReference>
<gene>
    <name evidence="6" type="ORF">RM574_25605</name>
</gene>
<protein>
    <submittedName>
        <fullName evidence="6">FtsK/SpoIIIE domain-containing protein</fullName>
    </submittedName>
</protein>
<feature type="region of interest" description="Disordered" evidence="4">
    <location>
        <begin position="531"/>
        <end position="587"/>
    </location>
</feature>
<dbReference type="PROSITE" id="PS50901">
    <property type="entry name" value="FTSK"/>
    <property type="match status" value="1"/>
</dbReference>
<proteinExistence type="predicted"/>
<dbReference type="RefSeq" id="WP_093853370.1">
    <property type="nucleotide sequence ID" value="NZ_JAVRER010000056.1"/>
</dbReference>
<dbReference type="InterPro" id="IPR002543">
    <property type="entry name" value="FtsK_dom"/>
</dbReference>
<evidence type="ECO:0000256" key="4">
    <source>
        <dbReference type="SAM" id="MobiDB-lite"/>
    </source>
</evidence>
<dbReference type="AlphaFoldDB" id="A0ABD5EBP8"/>
<dbReference type="CDD" id="cd01127">
    <property type="entry name" value="TrwB_TraG_TraD_VirD4"/>
    <property type="match status" value="1"/>
</dbReference>
<feature type="region of interest" description="Disordered" evidence="4">
    <location>
        <begin position="1"/>
        <end position="21"/>
    </location>
</feature>
<dbReference type="InterPro" id="IPR050206">
    <property type="entry name" value="FtsK/SpoIIIE/SftA"/>
</dbReference>
<keyword evidence="1 3" id="KW-0547">Nucleotide-binding</keyword>
<dbReference type="SUPFAM" id="SSF52540">
    <property type="entry name" value="P-loop containing nucleoside triphosphate hydrolases"/>
    <property type="match status" value="1"/>
</dbReference>
<feature type="compositionally biased region" description="Low complexity" evidence="4">
    <location>
        <begin position="575"/>
        <end position="587"/>
    </location>
</feature>
<sequence length="708" mass="73629">MAKRTTTRTTPSSTSGAEVVPVGRGGLGSHVVSHVVSKSLPYVAPWISAAVLPPSAGLAINQLWGDTPLSAGLASAALAVGGAGLGAVTWKSTPASSAWGRARRAQATASVAAGAGWLTCAVSAGPFGHPMLDAWLIGGALFAASWNLRQLTRNGAAAEAGGEEGGGGLDSLRQAIGWEKIRVRSADGTGKGTVRAGLELTGAATVPDAQATTGRLASALRLPPSAVTITGDPEDSSRATASLRVVDRLKDGVPFTVPDALGMLPTHPIPLGMYADGEPWVIDPFGAAILQHVLVMGVTGAGKSEVLRGLIAHLATRRKMSVFVIDTGKGMQTVGHLREGIDWLVSDVKEAKRLLRALPAAIKARTDVLAAEGADRWTPDSSLNAVMLWIEEAADLADFSEIEEIARKARSAGIWLGISLQRATWGNVSTDVRANLQASICLGVDDPADAGFCLPDRVTDAGAVPAWGVDRPGYLYSTGMGIPADRYTMEIRSALTDRDELAQLVAWGTLYRDPLDETTATALGAVYAQRPQRGSNNHTPAPGAPNAAPAAPAPAPAPHGAASLPTPHPTDEAEPMTAAEEAAAAEIESVREDVLGAIPPDPEPDAPYASLDLEDDVPEPDAEGGIEFDAPAPIGAEEARYILCAELDGWYQTGRYEFEPSDLIPATTAAGRKRPWLQGQLKAMCEAGVIRRDGHGAYTLLHSPLQPV</sequence>
<dbReference type="Gene3D" id="3.40.50.300">
    <property type="entry name" value="P-loop containing nucleotide triphosphate hydrolases"/>
    <property type="match status" value="1"/>
</dbReference>
<evidence type="ECO:0000256" key="1">
    <source>
        <dbReference type="ARBA" id="ARBA00022741"/>
    </source>
</evidence>
<comment type="caution">
    <text evidence="6">The sequence shown here is derived from an EMBL/GenBank/DDBJ whole genome shotgun (WGS) entry which is preliminary data.</text>
</comment>
<feature type="compositionally biased region" description="Low complexity" evidence="4">
    <location>
        <begin position="540"/>
        <end position="550"/>
    </location>
</feature>
<accession>A0ABD5EBP8</accession>
<evidence type="ECO:0000313" key="6">
    <source>
        <dbReference type="EMBL" id="MDT0418861.1"/>
    </source>
</evidence>
<feature type="binding site" evidence="3">
    <location>
        <begin position="297"/>
        <end position="304"/>
    </location>
    <ligand>
        <name>ATP</name>
        <dbReference type="ChEBI" id="CHEBI:30616"/>
    </ligand>
</feature>
<feature type="domain" description="FtsK" evidence="5">
    <location>
        <begin position="277"/>
        <end position="451"/>
    </location>
</feature>
<evidence type="ECO:0000313" key="7">
    <source>
        <dbReference type="Proteomes" id="UP001183607"/>
    </source>
</evidence>
<keyword evidence="2 3" id="KW-0067">ATP-binding</keyword>
<dbReference type="InterPro" id="IPR027417">
    <property type="entry name" value="P-loop_NTPase"/>
</dbReference>
<dbReference type="PANTHER" id="PTHR22683:SF41">
    <property type="entry name" value="DNA TRANSLOCASE FTSK"/>
    <property type="match status" value="1"/>
</dbReference>
<dbReference type="Pfam" id="PF01580">
    <property type="entry name" value="FtsK_SpoIIIE"/>
    <property type="match status" value="1"/>
</dbReference>
<dbReference type="GO" id="GO:0005524">
    <property type="term" value="F:ATP binding"/>
    <property type="evidence" value="ECO:0007669"/>
    <property type="project" value="UniProtKB-UniRule"/>
</dbReference>
<evidence type="ECO:0000256" key="3">
    <source>
        <dbReference type="PROSITE-ProRule" id="PRU00289"/>
    </source>
</evidence>